<comment type="similarity">
    <text evidence="3">Belongs to the MNN1/MNT family.</text>
</comment>
<dbReference type="GO" id="GO:0046354">
    <property type="term" value="P:mannan biosynthetic process"/>
    <property type="evidence" value="ECO:0007669"/>
    <property type="project" value="TreeGrafter"/>
</dbReference>
<keyword evidence="5" id="KW-0812">Transmembrane</keyword>
<evidence type="ECO:0000256" key="7">
    <source>
        <dbReference type="ARBA" id="ARBA00022989"/>
    </source>
</evidence>
<dbReference type="Proteomes" id="UP001204833">
    <property type="component" value="Unassembled WGS sequence"/>
</dbReference>
<dbReference type="Pfam" id="PF11051">
    <property type="entry name" value="Mannosyl_trans3"/>
    <property type="match status" value="1"/>
</dbReference>
<feature type="region of interest" description="Disordered" evidence="10">
    <location>
        <begin position="52"/>
        <end position="80"/>
    </location>
</feature>
<evidence type="ECO:0000256" key="1">
    <source>
        <dbReference type="ARBA" id="ARBA00004323"/>
    </source>
</evidence>
<organism evidence="11 12">
    <name type="scientific">Candida theae</name>
    <dbReference type="NCBI Taxonomy" id="1198502"/>
    <lineage>
        <taxon>Eukaryota</taxon>
        <taxon>Fungi</taxon>
        <taxon>Dikarya</taxon>
        <taxon>Ascomycota</taxon>
        <taxon>Saccharomycotina</taxon>
        <taxon>Pichiomycetes</taxon>
        <taxon>Debaryomycetaceae</taxon>
        <taxon>Candida/Lodderomyces clade</taxon>
        <taxon>Candida</taxon>
    </lineage>
</organism>
<comment type="pathway">
    <text evidence="2">Protein modification; protein glycosylation.</text>
</comment>
<dbReference type="EMBL" id="JAIHNG010000028">
    <property type="protein sequence ID" value="KAI5967474.1"/>
    <property type="molecule type" value="Genomic_DNA"/>
</dbReference>
<evidence type="ECO:0000256" key="6">
    <source>
        <dbReference type="ARBA" id="ARBA00022968"/>
    </source>
</evidence>
<gene>
    <name evidence="11" type="ORF">KGF57_000367</name>
</gene>
<dbReference type="RefSeq" id="XP_051611133.1">
    <property type="nucleotide sequence ID" value="XM_051753110.1"/>
</dbReference>
<dbReference type="GO" id="GO:0000026">
    <property type="term" value="F:alpha-1,2-mannosyltransferase activity"/>
    <property type="evidence" value="ECO:0007669"/>
    <property type="project" value="TreeGrafter"/>
</dbReference>
<evidence type="ECO:0000256" key="8">
    <source>
        <dbReference type="ARBA" id="ARBA00023034"/>
    </source>
</evidence>
<dbReference type="InterPro" id="IPR022751">
    <property type="entry name" value="Alpha_mannosyltransferase"/>
</dbReference>
<evidence type="ECO:0000313" key="11">
    <source>
        <dbReference type="EMBL" id="KAI5967474.1"/>
    </source>
</evidence>
<dbReference type="SUPFAM" id="SSF53448">
    <property type="entry name" value="Nucleotide-diphospho-sugar transferases"/>
    <property type="match status" value="1"/>
</dbReference>
<dbReference type="GO" id="GO:0000139">
    <property type="term" value="C:Golgi membrane"/>
    <property type="evidence" value="ECO:0007669"/>
    <property type="project" value="UniProtKB-SubCell"/>
</dbReference>
<sequence length="595" mass="67915">MRSKILQKLSRHRIKAIASLLIIGFLSYSLLGSLRNYDGLRNTEDPISITSMKQSYDEKQQSSTKAAQEVGNKGQESPVQSSLSSAHKFWKEIFTIFDENKMNLQDRLGTLIEYTDKSKHLDGPNTKEVLLSRATMSEEVVSELKKRHKSVVQQLPSHIAEATYNKGTTGVVFIGGAKFSWLTYLAILALRETGTKLPVEVIMPKKSDYTKEQDFCDILLPELGARCVIVPDTIGESALNGRSLFAYQFKSIALAISSFQHILLLDSDNIIVSNPDHVFRSELYKKYGMITWPDYWKRSIYPKYYDIAGIQVNEHKRARHDRFPLFEPLSAKTALDVSPEDRVPYHDLEGAVPDLSTESGQLIINKATHGKTILLSLYYNIYGPDVFYKLFSLGEQGEGDKDTFVTAAIVCKEPHYSVKSFILSPGYFDNDNKFNGVAMAQKNPLYDYELFNEQVVNYFTKSGETLTVADQIGHLDSLIKNEFDSYNKVPIFAIHCNHPKIDPVLYMQRDDLYDSKEKKLKYRLYNGMKYDKLVVSSSNDKSVKTDFEYEQWVHIREALCIKKLKFEHFKDLNADDLCEFVNNQVKWLTPSAEGT</sequence>
<reference evidence="11 12" key="1">
    <citation type="journal article" date="2022" name="DNA Res.">
        <title>Genome analysis of five recently described species of the CUG-Ser clade uncovers Candida theae as a new hybrid lineage with pathogenic potential in the Candida parapsilosis species complex.</title>
        <authorList>
            <person name="Mixao V."/>
            <person name="Del Olmo V."/>
            <person name="Hegedusova E."/>
            <person name="Saus E."/>
            <person name="Pryszcz L."/>
            <person name="Cillingova A."/>
            <person name="Nosek J."/>
            <person name="Gabaldon T."/>
        </authorList>
    </citation>
    <scope>NUCLEOTIDE SEQUENCE [LARGE SCALE GENOMIC DNA]</scope>
    <source>
        <strain evidence="11 12">CBS 12239</strain>
    </source>
</reference>
<evidence type="ECO:0000256" key="2">
    <source>
        <dbReference type="ARBA" id="ARBA00004922"/>
    </source>
</evidence>
<evidence type="ECO:0000256" key="5">
    <source>
        <dbReference type="ARBA" id="ARBA00022692"/>
    </source>
</evidence>
<evidence type="ECO:0000313" key="12">
    <source>
        <dbReference type="Proteomes" id="UP001204833"/>
    </source>
</evidence>
<evidence type="ECO:0000256" key="4">
    <source>
        <dbReference type="ARBA" id="ARBA00022679"/>
    </source>
</evidence>
<accession>A0AAD5BJ92</accession>
<keyword evidence="12" id="KW-1185">Reference proteome</keyword>
<name>A0AAD5BJ92_9ASCO</name>
<dbReference type="AlphaFoldDB" id="A0AAD5BJ92"/>
<evidence type="ECO:0008006" key="13">
    <source>
        <dbReference type="Google" id="ProtNLM"/>
    </source>
</evidence>
<proteinExistence type="inferred from homology"/>
<keyword evidence="9" id="KW-0472">Membrane</keyword>
<keyword evidence="6" id="KW-0735">Signal-anchor</keyword>
<evidence type="ECO:0000256" key="10">
    <source>
        <dbReference type="SAM" id="MobiDB-lite"/>
    </source>
</evidence>
<dbReference type="PANTHER" id="PTHR31646:SF1">
    <property type="entry name" value="ALPHA-1,2-MANNOSYLTRANSFERASE MNN2"/>
    <property type="match status" value="1"/>
</dbReference>
<evidence type="ECO:0000256" key="3">
    <source>
        <dbReference type="ARBA" id="ARBA00009105"/>
    </source>
</evidence>
<dbReference type="GeneID" id="76148427"/>
<comment type="caution">
    <text evidence="11">The sequence shown here is derived from an EMBL/GenBank/DDBJ whole genome shotgun (WGS) entry which is preliminary data.</text>
</comment>
<dbReference type="InterPro" id="IPR029044">
    <property type="entry name" value="Nucleotide-diphossugar_trans"/>
</dbReference>
<comment type="subcellular location">
    <subcellularLocation>
        <location evidence="1">Golgi apparatus membrane</location>
        <topology evidence="1">Single-pass type II membrane protein</topology>
    </subcellularLocation>
</comment>
<keyword evidence="4" id="KW-0808">Transferase</keyword>
<evidence type="ECO:0000256" key="9">
    <source>
        <dbReference type="ARBA" id="ARBA00023136"/>
    </source>
</evidence>
<dbReference type="PANTHER" id="PTHR31646">
    <property type="entry name" value="ALPHA-1,2-MANNOSYLTRANSFERASE MNN2"/>
    <property type="match status" value="1"/>
</dbReference>
<keyword evidence="8" id="KW-0333">Golgi apparatus</keyword>
<protein>
    <recommendedName>
        <fullName evidence="13">Alpha-1,2-mannosyltransferase</fullName>
    </recommendedName>
</protein>
<keyword evidence="7" id="KW-1133">Transmembrane helix</keyword>